<dbReference type="GO" id="GO:0016740">
    <property type="term" value="F:transferase activity"/>
    <property type="evidence" value="ECO:0007669"/>
    <property type="project" value="UniProtKB-KW"/>
</dbReference>
<gene>
    <name evidence="1" type="ORF">FZC84_10885</name>
</gene>
<accession>A0A5D4MC85</accession>
<proteinExistence type="predicted"/>
<name>A0A5D4MC85_9BACI</name>
<reference evidence="1 2" key="1">
    <citation type="submission" date="2019-08" db="EMBL/GenBank/DDBJ databases">
        <title>Bacillus genomes from the desert of Cuatro Cienegas, Coahuila.</title>
        <authorList>
            <person name="Olmedo-Alvarez G."/>
        </authorList>
    </citation>
    <scope>NUCLEOTIDE SEQUENCE [LARGE SCALE GENOMIC DNA]</scope>
    <source>
        <strain evidence="1 2">CH128b_4D</strain>
    </source>
</reference>
<dbReference type="InterPro" id="IPR009267">
    <property type="entry name" value="NTP_transf_6"/>
</dbReference>
<keyword evidence="1" id="KW-0808">Transferase</keyword>
<evidence type="ECO:0000313" key="2">
    <source>
        <dbReference type="Proteomes" id="UP000325182"/>
    </source>
</evidence>
<dbReference type="Pfam" id="PF06042">
    <property type="entry name" value="NTP_transf_6"/>
    <property type="match status" value="1"/>
</dbReference>
<evidence type="ECO:0000313" key="1">
    <source>
        <dbReference type="EMBL" id="TYR99256.1"/>
    </source>
</evidence>
<protein>
    <submittedName>
        <fullName evidence="1">Nucleotidyltransferase family protein</fullName>
    </submittedName>
</protein>
<comment type="caution">
    <text evidence="1">The sequence shown here is derived from an EMBL/GenBank/DDBJ whole genome shotgun (WGS) entry which is preliminary data.</text>
</comment>
<dbReference type="PANTHER" id="PTHR39166">
    <property type="entry name" value="BLL1166 PROTEIN"/>
    <property type="match status" value="1"/>
</dbReference>
<sequence>MITNEMDILNLIKEDKWMMDILEAASTLNLPDWWICAGFVRSKIWDTLHGFEIRTETPDIDVVYFDSAQIDETIEKRLEDELAELLPGVRWSVKNEARMHIINNLPPYTSTVDAISKFPETATALGVKLDGRKNLILTAPHGLEDVINMEIRSTPHFKTSRHLASIYEDRIIKKNWPSTWNKVKVFQ</sequence>
<dbReference type="AlphaFoldDB" id="A0A5D4MC85"/>
<dbReference type="EMBL" id="VTEG01000006">
    <property type="protein sequence ID" value="TYR99256.1"/>
    <property type="molecule type" value="Genomic_DNA"/>
</dbReference>
<organism evidence="1 2">
    <name type="scientific">Rossellomorea vietnamensis</name>
    <dbReference type="NCBI Taxonomy" id="218284"/>
    <lineage>
        <taxon>Bacteria</taxon>
        <taxon>Bacillati</taxon>
        <taxon>Bacillota</taxon>
        <taxon>Bacilli</taxon>
        <taxon>Bacillales</taxon>
        <taxon>Bacillaceae</taxon>
        <taxon>Rossellomorea</taxon>
    </lineage>
</organism>
<dbReference type="Proteomes" id="UP000325182">
    <property type="component" value="Unassembled WGS sequence"/>
</dbReference>
<dbReference type="RefSeq" id="WP_148953865.1">
    <property type="nucleotide sequence ID" value="NZ_VTEG01000006.1"/>
</dbReference>
<dbReference type="PANTHER" id="PTHR39166:SF1">
    <property type="entry name" value="BLL1166 PROTEIN"/>
    <property type="match status" value="1"/>
</dbReference>